<feature type="compositionally biased region" description="Basic and acidic residues" evidence="5">
    <location>
        <begin position="820"/>
        <end position="829"/>
    </location>
</feature>
<reference evidence="9" key="2">
    <citation type="journal article" date="2020" name="Nat. Commun.">
        <title>Large-scale genome sequencing of mycorrhizal fungi provides insights into the early evolution of symbiotic traits.</title>
        <authorList>
            <person name="Miyauchi S."/>
            <person name="Kiss E."/>
            <person name="Kuo A."/>
            <person name="Drula E."/>
            <person name="Kohler A."/>
            <person name="Sanchez-Garcia M."/>
            <person name="Morin E."/>
            <person name="Andreopoulos B."/>
            <person name="Barry K.W."/>
            <person name="Bonito G."/>
            <person name="Buee M."/>
            <person name="Carver A."/>
            <person name="Chen C."/>
            <person name="Cichocki N."/>
            <person name="Clum A."/>
            <person name="Culley D."/>
            <person name="Crous P.W."/>
            <person name="Fauchery L."/>
            <person name="Girlanda M."/>
            <person name="Hayes R.D."/>
            <person name="Keri Z."/>
            <person name="LaButti K."/>
            <person name="Lipzen A."/>
            <person name="Lombard V."/>
            <person name="Magnuson J."/>
            <person name="Maillard F."/>
            <person name="Murat C."/>
            <person name="Nolan M."/>
            <person name="Ohm R.A."/>
            <person name="Pangilinan J."/>
            <person name="Pereira M.F."/>
            <person name="Perotto S."/>
            <person name="Peter M."/>
            <person name="Pfister S."/>
            <person name="Riley R."/>
            <person name="Sitrit Y."/>
            <person name="Stielow J.B."/>
            <person name="Szollosi G."/>
            <person name="Zifcakova L."/>
            <person name="Stursova M."/>
            <person name="Spatafora J.W."/>
            <person name="Tedersoo L."/>
            <person name="Vaario L.M."/>
            <person name="Yamada A."/>
            <person name="Yan M."/>
            <person name="Wang P."/>
            <person name="Xu J."/>
            <person name="Bruns T."/>
            <person name="Baldrian P."/>
            <person name="Vilgalys R."/>
            <person name="Dunand C."/>
            <person name="Henrissat B."/>
            <person name="Grigoriev I.V."/>
            <person name="Hibbett D."/>
            <person name="Nagy L.G."/>
            <person name="Martin F.M."/>
        </authorList>
    </citation>
    <scope>NUCLEOTIDE SEQUENCE</scope>
    <source>
        <strain evidence="9">Prilba</strain>
    </source>
</reference>
<dbReference type="PANTHER" id="PTHR39469">
    <property type="entry name" value="CHROMOSOME 1, WHOLE GENOME SHOTGUN SEQUENCE"/>
    <property type="match status" value="1"/>
</dbReference>
<dbReference type="GO" id="GO:0016020">
    <property type="term" value="C:membrane"/>
    <property type="evidence" value="ECO:0007669"/>
    <property type="project" value="UniProtKB-SubCell"/>
</dbReference>
<accession>A0A9P5MXR9</accession>
<feature type="compositionally biased region" description="Pro residues" evidence="5">
    <location>
        <begin position="681"/>
        <end position="694"/>
    </location>
</feature>
<dbReference type="Pfam" id="PF13886">
    <property type="entry name" value="TM7S3_TM198"/>
    <property type="match status" value="1"/>
</dbReference>
<dbReference type="Proteomes" id="UP000759537">
    <property type="component" value="Unassembled WGS sequence"/>
</dbReference>
<feature type="transmembrane region" description="Helical" evidence="6">
    <location>
        <begin position="259"/>
        <end position="282"/>
    </location>
</feature>
<feature type="transmembrane region" description="Helical" evidence="6">
    <location>
        <begin position="145"/>
        <end position="168"/>
    </location>
</feature>
<feature type="region of interest" description="Disordered" evidence="5">
    <location>
        <begin position="737"/>
        <end position="870"/>
    </location>
</feature>
<feature type="region of interest" description="Disordered" evidence="5">
    <location>
        <begin position="368"/>
        <end position="424"/>
    </location>
</feature>
<feature type="compositionally biased region" description="Polar residues" evidence="5">
    <location>
        <begin position="804"/>
        <end position="816"/>
    </location>
</feature>
<evidence type="ECO:0000256" key="6">
    <source>
        <dbReference type="SAM" id="Phobius"/>
    </source>
</evidence>
<gene>
    <name evidence="9" type="ORF">DFH94DRAFT_448954</name>
</gene>
<keyword evidence="2 6" id="KW-0812">Transmembrane</keyword>
<evidence type="ECO:0000256" key="2">
    <source>
        <dbReference type="ARBA" id="ARBA00022692"/>
    </source>
</evidence>
<feature type="transmembrane region" description="Helical" evidence="6">
    <location>
        <begin position="180"/>
        <end position="201"/>
    </location>
</feature>
<feature type="signal peptide" evidence="7">
    <location>
        <begin position="1"/>
        <end position="32"/>
    </location>
</feature>
<evidence type="ECO:0000313" key="10">
    <source>
        <dbReference type="Proteomes" id="UP000759537"/>
    </source>
</evidence>
<dbReference type="PANTHER" id="PTHR39469:SF1">
    <property type="entry name" value="DUF4203 DOMAIN-CONTAINING PROTEIN"/>
    <property type="match status" value="1"/>
</dbReference>
<feature type="domain" description="TM7S3/TM198-like" evidence="8">
    <location>
        <begin position="124"/>
        <end position="333"/>
    </location>
</feature>
<feature type="compositionally biased region" description="Basic and acidic residues" evidence="5">
    <location>
        <begin position="368"/>
        <end position="390"/>
    </location>
</feature>
<evidence type="ECO:0000256" key="4">
    <source>
        <dbReference type="ARBA" id="ARBA00023136"/>
    </source>
</evidence>
<feature type="region of interest" description="Disordered" evidence="5">
    <location>
        <begin position="650"/>
        <end position="698"/>
    </location>
</feature>
<evidence type="ECO:0000259" key="8">
    <source>
        <dbReference type="Pfam" id="PF13886"/>
    </source>
</evidence>
<keyword evidence="3 6" id="KW-1133">Transmembrane helix</keyword>
<protein>
    <recommendedName>
        <fullName evidence="8">TM7S3/TM198-like domain-containing protein</fullName>
    </recommendedName>
</protein>
<comment type="caution">
    <text evidence="9">The sequence shown here is derived from an EMBL/GenBank/DDBJ whole genome shotgun (WGS) entry which is preliminary data.</text>
</comment>
<reference evidence="9" key="1">
    <citation type="submission" date="2019-10" db="EMBL/GenBank/DDBJ databases">
        <authorList>
            <consortium name="DOE Joint Genome Institute"/>
            <person name="Kuo A."/>
            <person name="Miyauchi S."/>
            <person name="Kiss E."/>
            <person name="Drula E."/>
            <person name="Kohler A."/>
            <person name="Sanchez-Garcia M."/>
            <person name="Andreopoulos B."/>
            <person name="Barry K.W."/>
            <person name="Bonito G."/>
            <person name="Buee M."/>
            <person name="Carver A."/>
            <person name="Chen C."/>
            <person name="Cichocki N."/>
            <person name="Clum A."/>
            <person name="Culley D."/>
            <person name="Crous P.W."/>
            <person name="Fauchery L."/>
            <person name="Girlanda M."/>
            <person name="Hayes R."/>
            <person name="Keri Z."/>
            <person name="LaButti K."/>
            <person name="Lipzen A."/>
            <person name="Lombard V."/>
            <person name="Magnuson J."/>
            <person name="Maillard F."/>
            <person name="Morin E."/>
            <person name="Murat C."/>
            <person name="Nolan M."/>
            <person name="Ohm R."/>
            <person name="Pangilinan J."/>
            <person name="Pereira M."/>
            <person name="Perotto S."/>
            <person name="Peter M."/>
            <person name="Riley R."/>
            <person name="Sitrit Y."/>
            <person name="Stielow B."/>
            <person name="Szollosi G."/>
            <person name="Zifcakova L."/>
            <person name="Stursova M."/>
            <person name="Spatafora J.W."/>
            <person name="Tedersoo L."/>
            <person name="Vaario L.-M."/>
            <person name="Yamada A."/>
            <person name="Yan M."/>
            <person name="Wang P."/>
            <person name="Xu J."/>
            <person name="Bruns T."/>
            <person name="Baldrian P."/>
            <person name="Vilgalys R."/>
            <person name="Henrissat B."/>
            <person name="Grigoriev I.V."/>
            <person name="Hibbett D."/>
            <person name="Nagy L.G."/>
            <person name="Martin F.M."/>
        </authorList>
    </citation>
    <scope>NUCLEOTIDE SEQUENCE</scope>
    <source>
        <strain evidence="9">Prilba</strain>
    </source>
</reference>
<feature type="transmembrane region" description="Helical" evidence="6">
    <location>
        <begin position="119"/>
        <end position="138"/>
    </location>
</feature>
<feature type="transmembrane region" description="Helical" evidence="6">
    <location>
        <begin position="208"/>
        <end position="226"/>
    </location>
</feature>
<keyword evidence="7" id="KW-0732">Signal</keyword>
<feature type="compositionally biased region" description="Basic and acidic residues" evidence="5">
    <location>
        <begin position="767"/>
        <end position="779"/>
    </location>
</feature>
<feature type="transmembrane region" description="Helical" evidence="6">
    <location>
        <begin position="232"/>
        <end position="252"/>
    </location>
</feature>
<dbReference type="EMBL" id="WHVB01000007">
    <property type="protein sequence ID" value="KAF8481287.1"/>
    <property type="molecule type" value="Genomic_DNA"/>
</dbReference>
<evidence type="ECO:0000256" key="1">
    <source>
        <dbReference type="ARBA" id="ARBA00004141"/>
    </source>
</evidence>
<sequence>MPPLVSWLARVLPSMTLFSLLLYTSLLLSASAQSTSAPASNSTISANVTVIRETSSITSTSLSSTGSQTLAIVTVIPTVYNVTLTIAPPTSTASSSANASASATHTPSPTVLATKIDPAFGVLGSVLILTGLPSAFLGHKNRWSSFFLIGFYTFSLVCFSLIVKFGIIPSVNPPGKTLRGMFVLSSFVAGVAGGGIAIFFWKATKYFIGAWGGLALGLWVQCFRDGGLIRPIGIRWLLFITCSVIGFVLCTIPKIHYQVILVATAIVGSSAVILGVDCFSTAGLKEFYVWNLGFRQLFPKYTDHNIQFPVTQSMQIEIGLIGAVWLMGIAVQLRILHILQRKLKEIKEEHKRRERLDEAKSAERFSRLEREKTEWEREHPGLSKHDRADSEFSGTTLLRGGESSTPRADDYNFGTRPRRSSGVSEFLAAGTPEEELKRAVMKNPQSPGALPVLDLGNDIQDDVPRAFVSGDTGKNISVANPEELKARNELLQEIQTIRRSIDVLKAETPQPSSGSGSSSRHPSLASHARTLSYDLNSTVIGPSHQRPPRQPDPRARIQSMDFSALQAHVGQTIGRPTSAPLRDDDWDTYLRDRKLVQPPSGVSEPIPTTPMPVVVPTPRVPVPVAVQDALLRRQMRENLLEGGAIEGDISATKHDAGGAASRARHRRTASSPLSGSYMPPTVLPPRKVTPPPAQQPRTVTYEELTERHREKLHELQAPLTNAEKEQAELEVAKARWERSKVAERQAVTKRQAARAAAAQAKGSRRHRSEDTTQERDDANRQSSARRNSAFRHSRSRSADKLGANPTSAARPSSARLSTMKVEDWQRHQVEQGQSPSTETRRDSGVPFPDSKGHEHRPNRRSSGLPREPPN</sequence>
<dbReference type="AlphaFoldDB" id="A0A9P5MXR9"/>
<organism evidence="9 10">
    <name type="scientific">Russula ochroleuca</name>
    <dbReference type="NCBI Taxonomy" id="152965"/>
    <lineage>
        <taxon>Eukaryota</taxon>
        <taxon>Fungi</taxon>
        <taxon>Dikarya</taxon>
        <taxon>Basidiomycota</taxon>
        <taxon>Agaricomycotina</taxon>
        <taxon>Agaricomycetes</taxon>
        <taxon>Russulales</taxon>
        <taxon>Russulaceae</taxon>
        <taxon>Russula</taxon>
    </lineage>
</organism>
<keyword evidence="10" id="KW-1185">Reference proteome</keyword>
<evidence type="ECO:0000256" key="3">
    <source>
        <dbReference type="ARBA" id="ARBA00022989"/>
    </source>
</evidence>
<comment type="subcellular location">
    <subcellularLocation>
        <location evidence="1">Membrane</location>
        <topology evidence="1">Multi-pass membrane protein</topology>
    </subcellularLocation>
</comment>
<keyword evidence="4 6" id="KW-0472">Membrane</keyword>
<evidence type="ECO:0000313" key="9">
    <source>
        <dbReference type="EMBL" id="KAF8481287.1"/>
    </source>
</evidence>
<dbReference type="OrthoDB" id="102260at2759"/>
<feature type="compositionally biased region" description="Polar residues" evidence="5">
    <location>
        <begin position="392"/>
        <end position="406"/>
    </location>
</feature>
<feature type="chain" id="PRO_5040407278" description="TM7S3/TM198-like domain-containing protein" evidence="7">
    <location>
        <begin position="33"/>
        <end position="870"/>
    </location>
</feature>
<feature type="compositionally biased region" description="Low complexity" evidence="5">
    <location>
        <begin position="511"/>
        <end position="526"/>
    </location>
</feature>
<proteinExistence type="predicted"/>
<dbReference type="InterPro" id="IPR025256">
    <property type="entry name" value="TM7S3/TM198-like_dom"/>
</dbReference>
<evidence type="ECO:0000256" key="7">
    <source>
        <dbReference type="SAM" id="SignalP"/>
    </source>
</evidence>
<feature type="region of interest" description="Disordered" evidence="5">
    <location>
        <begin position="506"/>
        <end position="526"/>
    </location>
</feature>
<evidence type="ECO:0000256" key="5">
    <source>
        <dbReference type="SAM" id="MobiDB-lite"/>
    </source>
</evidence>
<name>A0A9P5MXR9_9AGAM</name>